<dbReference type="AlphaFoldDB" id="A0A1Q9EQC2"/>
<protein>
    <submittedName>
        <fullName evidence="2">Uncharacterized protein</fullName>
    </submittedName>
</protein>
<accession>A0A1Q9EQC2</accession>
<feature type="compositionally biased region" description="Polar residues" evidence="1">
    <location>
        <begin position="16"/>
        <end position="29"/>
    </location>
</feature>
<evidence type="ECO:0000313" key="3">
    <source>
        <dbReference type="Proteomes" id="UP000186817"/>
    </source>
</evidence>
<reference evidence="2 3" key="1">
    <citation type="submission" date="2016-02" db="EMBL/GenBank/DDBJ databases">
        <title>Genome analysis of coral dinoflagellate symbionts highlights evolutionary adaptations to a symbiotic lifestyle.</title>
        <authorList>
            <person name="Aranda M."/>
            <person name="Li Y."/>
            <person name="Liew Y.J."/>
            <person name="Baumgarten S."/>
            <person name="Simakov O."/>
            <person name="Wilson M."/>
            <person name="Piel J."/>
            <person name="Ashoor H."/>
            <person name="Bougouffa S."/>
            <person name="Bajic V.B."/>
            <person name="Ryu T."/>
            <person name="Ravasi T."/>
            <person name="Bayer T."/>
            <person name="Micklem G."/>
            <person name="Kim H."/>
            <person name="Bhak J."/>
            <person name="Lajeunesse T.C."/>
            <person name="Voolstra C.R."/>
        </authorList>
    </citation>
    <scope>NUCLEOTIDE SEQUENCE [LARGE SCALE GENOMIC DNA]</scope>
    <source>
        <strain evidence="2 3">CCMP2467</strain>
    </source>
</reference>
<dbReference type="Proteomes" id="UP000186817">
    <property type="component" value="Unassembled WGS sequence"/>
</dbReference>
<proteinExistence type="predicted"/>
<organism evidence="2 3">
    <name type="scientific">Symbiodinium microadriaticum</name>
    <name type="common">Dinoflagellate</name>
    <name type="synonym">Zooxanthella microadriatica</name>
    <dbReference type="NCBI Taxonomy" id="2951"/>
    <lineage>
        <taxon>Eukaryota</taxon>
        <taxon>Sar</taxon>
        <taxon>Alveolata</taxon>
        <taxon>Dinophyceae</taxon>
        <taxon>Suessiales</taxon>
        <taxon>Symbiodiniaceae</taxon>
        <taxon>Symbiodinium</taxon>
    </lineage>
</organism>
<name>A0A1Q9EQC2_SYMMI</name>
<evidence type="ECO:0000313" key="2">
    <source>
        <dbReference type="EMBL" id="OLQ09591.1"/>
    </source>
</evidence>
<gene>
    <name evidence="2" type="ORF">AK812_SmicGene6807</name>
</gene>
<sequence length="126" mass="13676">MCTCNEKFADFAGKQASETTQSNYSGQEKTTPKTDQGIAPGPQPVMSPDEILVALSHVPSCCGVTDRVKCFVSRLAELLAALIHVDLTEEEQVTRQRLLCLSDVVPSDGNPVKGVKAEETLFPSHW</sequence>
<comment type="caution">
    <text evidence="2">The sequence shown here is derived from an EMBL/GenBank/DDBJ whole genome shotgun (WGS) entry which is preliminary data.</text>
</comment>
<dbReference type="EMBL" id="LSRX01000094">
    <property type="protein sequence ID" value="OLQ09591.1"/>
    <property type="molecule type" value="Genomic_DNA"/>
</dbReference>
<keyword evidence="3" id="KW-1185">Reference proteome</keyword>
<evidence type="ECO:0000256" key="1">
    <source>
        <dbReference type="SAM" id="MobiDB-lite"/>
    </source>
</evidence>
<feature type="region of interest" description="Disordered" evidence="1">
    <location>
        <begin position="15"/>
        <end position="45"/>
    </location>
</feature>